<organism evidence="2 3">
    <name type="scientific">Meloidogyne hapla</name>
    <name type="common">Root-knot nematode worm</name>
    <dbReference type="NCBI Taxonomy" id="6305"/>
    <lineage>
        <taxon>Eukaryota</taxon>
        <taxon>Metazoa</taxon>
        <taxon>Ecdysozoa</taxon>
        <taxon>Nematoda</taxon>
        <taxon>Chromadorea</taxon>
        <taxon>Rhabditida</taxon>
        <taxon>Tylenchina</taxon>
        <taxon>Tylenchomorpha</taxon>
        <taxon>Tylenchoidea</taxon>
        <taxon>Meloidogynidae</taxon>
        <taxon>Meloidogyninae</taxon>
        <taxon>Meloidogyne</taxon>
    </lineage>
</organism>
<evidence type="ECO:0000256" key="1">
    <source>
        <dbReference type="SAM" id="MobiDB-lite"/>
    </source>
</evidence>
<feature type="compositionally biased region" description="Basic and acidic residues" evidence="1">
    <location>
        <begin position="26"/>
        <end position="69"/>
    </location>
</feature>
<dbReference type="AlphaFoldDB" id="A0A1I8BT78"/>
<dbReference type="WBParaSite" id="MhA1_Contig558.frz3.gene11">
    <property type="protein sequence ID" value="MhA1_Contig558.frz3.gene11"/>
    <property type="gene ID" value="MhA1_Contig558.frz3.gene11"/>
</dbReference>
<dbReference type="InterPro" id="IPR036869">
    <property type="entry name" value="J_dom_sf"/>
</dbReference>
<sequence>MKVENRNAKISDKEFLKNMKKLSDAHYVLSDKKKRQEYDMELKGKSNLENKRKSAEGESSNRDDQKDEESLGSPQSFRSSHFMGGSGSFFGKGFPFGGTSGKGVTIGGNTHYGTGIQKVGPTDVVGGIPTSGTKITIGGNINSRGSQIKVVELTKVSQLVGLIVFC</sequence>
<protein>
    <submittedName>
        <fullName evidence="3">J domain-containing protein</fullName>
    </submittedName>
</protein>
<proteinExistence type="predicted"/>
<accession>A0A1I8BT78</accession>
<name>A0A1I8BT78_MELHA</name>
<evidence type="ECO:0000313" key="3">
    <source>
        <dbReference type="WBParaSite" id="MhA1_Contig558.frz3.gene11"/>
    </source>
</evidence>
<evidence type="ECO:0000313" key="2">
    <source>
        <dbReference type="Proteomes" id="UP000095281"/>
    </source>
</evidence>
<reference evidence="3" key="1">
    <citation type="submission" date="2016-11" db="UniProtKB">
        <authorList>
            <consortium name="WormBaseParasite"/>
        </authorList>
    </citation>
    <scope>IDENTIFICATION</scope>
</reference>
<dbReference type="Gene3D" id="1.10.287.110">
    <property type="entry name" value="DnaJ domain"/>
    <property type="match status" value="1"/>
</dbReference>
<keyword evidence="2" id="KW-1185">Reference proteome</keyword>
<dbReference type="Proteomes" id="UP000095281">
    <property type="component" value="Unplaced"/>
</dbReference>
<feature type="region of interest" description="Disordered" evidence="1">
    <location>
        <begin position="26"/>
        <end position="84"/>
    </location>
</feature>